<keyword evidence="7 11" id="KW-0539">Nucleus</keyword>
<feature type="site" description="Histone H3K4me3 binding" evidence="8">
    <location>
        <position position="220"/>
    </location>
</feature>
<dbReference type="SMART" id="SM00249">
    <property type="entry name" value="PHD"/>
    <property type="match status" value="1"/>
</dbReference>
<dbReference type="PROSITE" id="PS50016">
    <property type="entry name" value="ZF_PHD_2"/>
    <property type="match status" value="1"/>
</dbReference>
<evidence type="ECO:0000256" key="9">
    <source>
        <dbReference type="PIRSR" id="PIRSR628651-51"/>
    </source>
</evidence>
<feature type="binding site" evidence="9">
    <location>
        <position position="211"/>
    </location>
    <ligand>
        <name>Zn(2+)</name>
        <dbReference type="ChEBI" id="CHEBI:29105"/>
        <label>2</label>
    </ligand>
</feature>
<feature type="binding site" evidence="9">
    <location>
        <position position="198"/>
    </location>
    <ligand>
        <name>Zn(2+)</name>
        <dbReference type="ChEBI" id="CHEBI:29105"/>
        <label>1</label>
    </ligand>
</feature>
<dbReference type="Pfam" id="PF23011">
    <property type="entry name" value="PHD-1st_NSD"/>
    <property type="match status" value="1"/>
</dbReference>
<dbReference type="CDD" id="cd15505">
    <property type="entry name" value="PHD_ING"/>
    <property type="match status" value="1"/>
</dbReference>
<evidence type="ECO:0000313" key="15">
    <source>
        <dbReference type="Proteomes" id="UP000278627"/>
    </source>
</evidence>
<comment type="similarity">
    <text evidence="2 11">Belongs to the ING family.</text>
</comment>
<evidence type="ECO:0000256" key="3">
    <source>
        <dbReference type="ARBA" id="ARBA00022723"/>
    </source>
</evidence>
<proteinExistence type="inferred from homology"/>
<gene>
    <name evidence="14" type="ORF">BPAG_LOCUS12115</name>
</gene>
<evidence type="ECO:0000256" key="2">
    <source>
        <dbReference type="ARBA" id="ARBA00010210"/>
    </source>
</evidence>
<evidence type="ECO:0000256" key="1">
    <source>
        <dbReference type="ARBA" id="ARBA00004123"/>
    </source>
</evidence>
<feature type="site" description="Histone H3K4me3 binding" evidence="8">
    <location>
        <position position="197"/>
    </location>
</feature>
<keyword evidence="4 10" id="KW-0863">Zinc-finger</keyword>
<name>A0A0N4TTS4_BRUPA</name>
<reference evidence="14 15" key="2">
    <citation type="submission" date="2018-11" db="EMBL/GenBank/DDBJ databases">
        <authorList>
            <consortium name="Pathogen Informatics"/>
        </authorList>
    </citation>
    <scope>NUCLEOTIDE SEQUENCE [LARGE SCALE GENOMIC DNA]</scope>
</reference>
<dbReference type="InterPro" id="IPR024610">
    <property type="entry name" value="ING_N_histone-binding"/>
</dbReference>
<keyword evidence="3 9" id="KW-0479">Metal-binding</keyword>
<feature type="compositionally biased region" description="Basic residues" evidence="12">
    <location>
        <begin position="145"/>
        <end position="157"/>
    </location>
</feature>
<dbReference type="InterPro" id="IPR013083">
    <property type="entry name" value="Znf_RING/FYVE/PHD"/>
</dbReference>
<dbReference type="InterPro" id="IPR011011">
    <property type="entry name" value="Znf_FYVE_PHD"/>
</dbReference>
<dbReference type="CDD" id="cd16859">
    <property type="entry name" value="ING_ING4_5"/>
    <property type="match status" value="1"/>
</dbReference>
<comment type="subcellular location">
    <subcellularLocation>
        <location evidence="1 11">Nucleus</location>
    </subcellularLocation>
</comment>
<dbReference type="InterPro" id="IPR001965">
    <property type="entry name" value="Znf_PHD"/>
</dbReference>
<dbReference type="AlphaFoldDB" id="A0A0N4TTS4"/>
<dbReference type="Proteomes" id="UP000278627">
    <property type="component" value="Unassembled WGS sequence"/>
</dbReference>
<evidence type="ECO:0000256" key="7">
    <source>
        <dbReference type="ARBA" id="ARBA00023242"/>
    </source>
</evidence>
<dbReference type="SMART" id="SM01408">
    <property type="entry name" value="ING"/>
    <property type="match status" value="1"/>
</dbReference>
<keyword evidence="6 11" id="KW-0156">Chromatin regulator</keyword>
<feature type="binding site" evidence="9">
    <location>
        <position position="241"/>
    </location>
    <ligand>
        <name>Zn(2+)</name>
        <dbReference type="ChEBI" id="CHEBI:29105"/>
        <label>2</label>
    </ligand>
</feature>
<dbReference type="Gene3D" id="6.10.140.1740">
    <property type="match status" value="1"/>
</dbReference>
<keyword evidence="15" id="KW-1185">Reference proteome</keyword>
<feature type="binding site" evidence="9">
    <location>
        <position position="222"/>
    </location>
    <ligand>
        <name>Zn(2+)</name>
        <dbReference type="ChEBI" id="CHEBI:29105"/>
        <label>1</label>
    </ligand>
</feature>
<dbReference type="InterPro" id="IPR019787">
    <property type="entry name" value="Znf_PHD-finger"/>
</dbReference>
<dbReference type="PANTHER" id="PTHR10333">
    <property type="entry name" value="INHIBITOR OF GROWTH PROTEIN"/>
    <property type="match status" value="1"/>
</dbReference>
<dbReference type="GO" id="GO:0005634">
    <property type="term" value="C:nucleus"/>
    <property type="evidence" value="ECO:0007669"/>
    <property type="project" value="UniProtKB-SubCell"/>
</dbReference>
<evidence type="ECO:0000256" key="10">
    <source>
        <dbReference type="PROSITE-ProRule" id="PRU00146"/>
    </source>
</evidence>
<evidence type="ECO:0000256" key="5">
    <source>
        <dbReference type="ARBA" id="ARBA00022833"/>
    </source>
</evidence>
<accession>A0A0N4TTS4</accession>
<comment type="subunit">
    <text evidence="11">Component of an histone acetyltransferase complex. Interacts with H3K4me3 and to a lesser extent with H3K4me2.</text>
</comment>
<evidence type="ECO:0000256" key="6">
    <source>
        <dbReference type="ARBA" id="ARBA00022853"/>
    </source>
</evidence>
<organism evidence="16">
    <name type="scientific">Brugia pahangi</name>
    <name type="common">Filarial nematode worm</name>
    <dbReference type="NCBI Taxonomy" id="6280"/>
    <lineage>
        <taxon>Eukaryota</taxon>
        <taxon>Metazoa</taxon>
        <taxon>Ecdysozoa</taxon>
        <taxon>Nematoda</taxon>
        <taxon>Chromadorea</taxon>
        <taxon>Rhabditida</taxon>
        <taxon>Spirurina</taxon>
        <taxon>Spiruromorpha</taxon>
        <taxon>Filarioidea</taxon>
        <taxon>Onchocercidae</taxon>
        <taxon>Brugia</taxon>
    </lineage>
</organism>
<evidence type="ECO:0000313" key="16">
    <source>
        <dbReference type="WBParaSite" id="BPAG_0001215301-mRNA-1"/>
    </source>
</evidence>
<reference evidence="16" key="1">
    <citation type="submission" date="2017-02" db="UniProtKB">
        <authorList>
            <consortium name="WormBaseParasite"/>
        </authorList>
    </citation>
    <scope>IDENTIFICATION</scope>
</reference>
<feature type="site" description="Histone H3K4me3 binding" evidence="8">
    <location>
        <position position="212"/>
    </location>
</feature>
<dbReference type="EMBL" id="UZAD01013270">
    <property type="protein sequence ID" value="VDN93301.1"/>
    <property type="molecule type" value="Genomic_DNA"/>
</dbReference>
<evidence type="ECO:0000259" key="13">
    <source>
        <dbReference type="PROSITE" id="PS50016"/>
    </source>
</evidence>
<sequence length="305" mass="35210">MLVKNVPCCFVMSVMLDHYLDNLSTLPRDLAKNLQGIRKYDMECHKRSAEIDRKLRVFVKSCQRMPKNASVSFNKEIMTLFAEIERLSNEKIRLASDTYELVDKHIRRLDNDSVKLQATIRQKYLDAAAAAEAKANKSGDEMLDRKRKTIAGRKDKKKLKEDSWSQKSTASVSAPFQPFLDAPSVMEMPVDPNEPTYCICHQVSHGQMIMCDNKQCPIEWFHFQCVGLTEAPKGKWYCERCSEQRKKKNSSGSNNLVMRYFTVYKKYLTMLSAHCAHCSKFIRSFGLMKRAPAAYETDESFKLRL</sequence>
<dbReference type="GO" id="GO:0008270">
    <property type="term" value="F:zinc ion binding"/>
    <property type="evidence" value="ECO:0007669"/>
    <property type="project" value="UniProtKB-KW"/>
</dbReference>
<dbReference type="InterPro" id="IPR059153">
    <property type="entry name" value="NSD_PHD-1st"/>
</dbReference>
<dbReference type="InterPro" id="IPR028651">
    <property type="entry name" value="ING_fam"/>
</dbReference>
<comment type="domain">
    <text evidence="11">The PHD-type zinc finger mediates the binding to H3K4me3.</text>
</comment>
<feature type="binding site" evidence="9">
    <location>
        <position position="225"/>
    </location>
    <ligand>
        <name>Zn(2+)</name>
        <dbReference type="ChEBI" id="CHEBI:29105"/>
        <label>1</label>
    </ligand>
</feature>
<dbReference type="SUPFAM" id="SSF57903">
    <property type="entry name" value="FYVE/PHD zinc finger"/>
    <property type="match status" value="1"/>
</dbReference>
<feature type="binding site" evidence="9">
    <location>
        <position position="238"/>
    </location>
    <ligand>
        <name>Zn(2+)</name>
        <dbReference type="ChEBI" id="CHEBI:29105"/>
        <label>2</label>
    </ligand>
</feature>
<dbReference type="FunFam" id="3.30.40.10:FF:000016">
    <property type="entry name" value="Inhibitor of growth protein"/>
    <property type="match status" value="1"/>
</dbReference>
<protein>
    <recommendedName>
        <fullName evidence="11">Inhibitor of growth protein</fullName>
    </recommendedName>
</protein>
<evidence type="ECO:0000256" key="12">
    <source>
        <dbReference type="SAM" id="MobiDB-lite"/>
    </source>
</evidence>
<dbReference type="STRING" id="6280.A0A0N4TTS4"/>
<evidence type="ECO:0000313" key="14">
    <source>
        <dbReference type="EMBL" id="VDN93301.1"/>
    </source>
</evidence>
<feature type="site" description="Histone H3K4me3 binding" evidence="8">
    <location>
        <position position="208"/>
    </location>
</feature>
<dbReference type="InterPro" id="IPR019786">
    <property type="entry name" value="Zinc_finger_PHD-type_CS"/>
</dbReference>
<comment type="function">
    <text evidence="11">Component of an histone acetyltransferase complex.</text>
</comment>
<dbReference type="Pfam" id="PF12998">
    <property type="entry name" value="ING"/>
    <property type="match status" value="1"/>
</dbReference>
<dbReference type="GO" id="GO:0006325">
    <property type="term" value="P:chromatin organization"/>
    <property type="evidence" value="ECO:0007669"/>
    <property type="project" value="UniProtKB-KW"/>
</dbReference>
<keyword evidence="5 9" id="KW-0862">Zinc</keyword>
<feature type="domain" description="PHD-type" evidence="13">
    <location>
        <begin position="195"/>
        <end position="244"/>
    </location>
</feature>
<evidence type="ECO:0000256" key="4">
    <source>
        <dbReference type="ARBA" id="ARBA00022771"/>
    </source>
</evidence>
<dbReference type="PROSITE" id="PS01359">
    <property type="entry name" value="ZF_PHD_1"/>
    <property type="match status" value="1"/>
</dbReference>
<dbReference type="Gene3D" id="3.30.40.10">
    <property type="entry name" value="Zinc/RING finger domain, C3HC4 (zinc finger)"/>
    <property type="match status" value="1"/>
</dbReference>
<feature type="binding site" evidence="9">
    <location>
        <position position="216"/>
    </location>
    <ligand>
        <name>Zn(2+)</name>
        <dbReference type="ChEBI" id="CHEBI:29105"/>
        <label>2</label>
    </ligand>
</feature>
<feature type="binding site" evidence="9">
    <location>
        <position position="200"/>
    </location>
    <ligand>
        <name>Zn(2+)</name>
        <dbReference type="ChEBI" id="CHEBI:29105"/>
        <label>1</label>
    </ligand>
</feature>
<evidence type="ECO:0000256" key="8">
    <source>
        <dbReference type="PIRSR" id="PIRSR628651-50"/>
    </source>
</evidence>
<evidence type="ECO:0000256" key="11">
    <source>
        <dbReference type="RuleBase" id="RU361213"/>
    </source>
</evidence>
<feature type="region of interest" description="Disordered" evidence="12">
    <location>
        <begin position="136"/>
        <end position="166"/>
    </location>
</feature>
<dbReference type="WBParaSite" id="BPAG_0001215301-mRNA-1">
    <property type="protein sequence ID" value="BPAG_0001215301-mRNA-1"/>
    <property type="gene ID" value="BPAG_0001215301"/>
</dbReference>